<organism evidence="3 4">
    <name type="scientific">Chiloscyllium punctatum</name>
    <name type="common">Brownbanded bambooshark</name>
    <name type="synonym">Hemiscyllium punctatum</name>
    <dbReference type="NCBI Taxonomy" id="137246"/>
    <lineage>
        <taxon>Eukaryota</taxon>
        <taxon>Metazoa</taxon>
        <taxon>Chordata</taxon>
        <taxon>Craniata</taxon>
        <taxon>Vertebrata</taxon>
        <taxon>Chondrichthyes</taxon>
        <taxon>Elasmobranchii</taxon>
        <taxon>Galeomorphii</taxon>
        <taxon>Galeoidea</taxon>
        <taxon>Orectolobiformes</taxon>
        <taxon>Hemiscylliidae</taxon>
        <taxon>Chiloscyllium</taxon>
    </lineage>
</organism>
<dbReference type="AlphaFoldDB" id="A0A401SNZ2"/>
<reference evidence="3 4" key="1">
    <citation type="journal article" date="2018" name="Nat. Ecol. Evol.">
        <title>Shark genomes provide insights into elasmobranch evolution and the origin of vertebrates.</title>
        <authorList>
            <person name="Hara Y"/>
            <person name="Yamaguchi K"/>
            <person name="Onimaru K"/>
            <person name="Kadota M"/>
            <person name="Koyanagi M"/>
            <person name="Keeley SD"/>
            <person name="Tatsumi K"/>
            <person name="Tanaka K"/>
            <person name="Motone F"/>
            <person name="Kageyama Y"/>
            <person name="Nozu R"/>
            <person name="Adachi N"/>
            <person name="Nishimura O"/>
            <person name="Nakagawa R"/>
            <person name="Tanegashima C"/>
            <person name="Kiyatake I"/>
            <person name="Matsumoto R"/>
            <person name="Murakumo K"/>
            <person name="Nishida K"/>
            <person name="Terakita A"/>
            <person name="Kuratani S"/>
            <person name="Sato K"/>
            <person name="Hyodo S Kuraku.S."/>
        </authorList>
    </citation>
    <scope>NUCLEOTIDE SEQUENCE [LARGE SCALE GENOMIC DNA]</scope>
</reference>
<proteinExistence type="predicted"/>
<protein>
    <recommendedName>
        <fullName evidence="5">Immunoglobulin V-set domain-containing protein</fullName>
    </recommendedName>
</protein>
<sequence length="158" mass="17210">MPGIEARFSESSASKYSLKIDNLGAEDSATYYCQSGEDGADWCGCGITLKVKPTVLPRPPSVNLHYAPPQKDSQQTESSLLLKSSGYLADVLDTLWIPEAVGCLILLILVVILIHKKATSSSRTGASKGDTELEHQPQVTGNLDKSYTYRSQRDISLY</sequence>
<evidence type="ECO:0000256" key="2">
    <source>
        <dbReference type="SAM" id="Phobius"/>
    </source>
</evidence>
<keyword evidence="4" id="KW-1185">Reference proteome</keyword>
<evidence type="ECO:0008006" key="5">
    <source>
        <dbReference type="Google" id="ProtNLM"/>
    </source>
</evidence>
<evidence type="ECO:0000313" key="3">
    <source>
        <dbReference type="EMBL" id="GCC32114.1"/>
    </source>
</evidence>
<accession>A0A401SNZ2</accession>
<keyword evidence="2" id="KW-0812">Transmembrane</keyword>
<dbReference type="InterPro" id="IPR036179">
    <property type="entry name" value="Ig-like_dom_sf"/>
</dbReference>
<name>A0A401SNZ2_CHIPU</name>
<dbReference type="InterPro" id="IPR013783">
    <property type="entry name" value="Ig-like_fold"/>
</dbReference>
<dbReference type="Proteomes" id="UP000287033">
    <property type="component" value="Unassembled WGS sequence"/>
</dbReference>
<dbReference type="Gene3D" id="2.60.40.10">
    <property type="entry name" value="Immunoglobulins"/>
    <property type="match status" value="1"/>
</dbReference>
<evidence type="ECO:0000313" key="4">
    <source>
        <dbReference type="Proteomes" id="UP000287033"/>
    </source>
</evidence>
<keyword evidence="2" id="KW-0472">Membrane</keyword>
<feature type="region of interest" description="Disordered" evidence="1">
    <location>
        <begin position="122"/>
        <end position="143"/>
    </location>
</feature>
<keyword evidence="2" id="KW-1133">Transmembrane helix</keyword>
<gene>
    <name evidence="3" type="ORF">chiPu_0010574</name>
</gene>
<evidence type="ECO:0000256" key="1">
    <source>
        <dbReference type="SAM" id="MobiDB-lite"/>
    </source>
</evidence>
<feature type="transmembrane region" description="Helical" evidence="2">
    <location>
        <begin position="95"/>
        <end position="114"/>
    </location>
</feature>
<dbReference type="SUPFAM" id="SSF48726">
    <property type="entry name" value="Immunoglobulin"/>
    <property type="match status" value="1"/>
</dbReference>
<comment type="caution">
    <text evidence="3">The sequence shown here is derived from an EMBL/GenBank/DDBJ whole genome shotgun (WGS) entry which is preliminary data.</text>
</comment>
<dbReference type="EMBL" id="BEZZ01000413">
    <property type="protein sequence ID" value="GCC32114.1"/>
    <property type="molecule type" value="Genomic_DNA"/>
</dbReference>